<accession>A0A1Y3BW63</accession>
<comment type="caution">
    <text evidence="1">The sequence shown here is derived from an EMBL/GenBank/DDBJ whole genome shotgun (WGS) entry which is preliminary data.</text>
</comment>
<proteinExistence type="predicted"/>
<name>A0A1Y3BW63_EURMA</name>
<gene>
    <name evidence="1" type="ORF">BLA29_012617</name>
</gene>
<evidence type="ECO:0000313" key="2">
    <source>
        <dbReference type="Proteomes" id="UP000194236"/>
    </source>
</evidence>
<dbReference type="EMBL" id="MUJZ01001031">
    <property type="protein sequence ID" value="OTF84043.1"/>
    <property type="molecule type" value="Genomic_DNA"/>
</dbReference>
<organism evidence="1 2">
    <name type="scientific">Euroglyphus maynei</name>
    <name type="common">Mayne's house dust mite</name>
    <dbReference type="NCBI Taxonomy" id="6958"/>
    <lineage>
        <taxon>Eukaryota</taxon>
        <taxon>Metazoa</taxon>
        <taxon>Ecdysozoa</taxon>
        <taxon>Arthropoda</taxon>
        <taxon>Chelicerata</taxon>
        <taxon>Arachnida</taxon>
        <taxon>Acari</taxon>
        <taxon>Acariformes</taxon>
        <taxon>Sarcoptiformes</taxon>
        <taxon>Astigmata</taxon>
        <taxon>Psoroptidia</taxon>
        <taxon>Analgoidea</taxon>
        <taxon>Pyroglyphidae</taxon>
        <taxon>Pyroglyphinae</taxon>
        <taxon>Euroglyphus</taxon>
    </lineage>
</organism>
<feature type="non-terminal residue" evidence="1">
    <location>
        <position position="28"/>
    </location>
</feature>
<evidence type="ECO:0000313" key="1">
    <source>
        <dbReference type="EMBL" id="OTF84043.1"/>
    </source>
</evidence>
<reference evidence="1 2" key="1">
    <citation type="submission" date="2017-03" db="EMBL/GenBank/DDBJ databases">
        <title>Genome Survey of Euroglyphus maynei.</title>
        <authorList>
            <person name="Arlian L.G."/>
            <person name="Morgan M.S."/>
            <person name="Rider S.D."/>
        </authorList>
    </citation>
    <scope>NUCLEOTIDE SEQUENCE [LARGE SCALE GENOMIC DNA]</scope>
    <source>
        <strain evidence="1">Arlian Lab</strain>
        <tissue evidence="1">Whole body</tissue>
    </source>
</reference>
<sequence length="28" mass="2915">MEVAVEKVAAVEDMEVAVKAVAVCPVDI</sequence>
<protein>
    <submittedName>
        <fullName evidence="1">Uncharacterized protein</fullName>
    </submittedName>
</protein>
<dbReference type="Proteomes" id="UP000194236">
    <property type="component" value="Unassembled WGS sequence"/>
</dbReference>
<dbReference type="AlphaFoldDB" id="A0A1Y3BW63"/>
<keyword evidence="2" id="KW-1185">Reference proteome</keyword>